<evidence type="ECO:0000259" key="13">
    <source>
        <dbReference type="Pfam" id="PF06974"/>
    </source>
</evidence>
<keyword evidence="15" id="KW-1185">Reference proteome</keyword>
<evidence type="ECO:0000256" key="6">
    <source>
        <dbReference type="ARBA" id="ARBA00022679"/>
    </source>
</evidence>
<dbReference type="InterPro" id="IPR014292">
    <property type="entry name" value="Acyl_transf_WS/DGAT"/>
</dbReference>
<keyword evidence="7 11" id="KW-0319">Glycerol metabolism</keyword>
<evidence type="ECO:0000256" key="5">
    <source>
        <dbReference type="ARBA" id="ARBA00022516"/>
    </source>
</evidence>
<evidence type="ECO:0000256" key="2">
    <source>
        <dbReference type="ARBA" id="ARBA00005189"/>
    </source>
</evidence>
<dbReference type="Gene3D" id="3.30.559.10">
    <property type="entry name" value="Chloramphenicol acetyltransferase-like domain"/>
    <property type="match status" value="1"/>
</dbReference>
<dbReference type="SUPFAM" id="SSF52777">
    <property type="entry name" value="CoA-dependent acyltransferases"/>
    <property type="match status" value="1"/>
</dbReference>
<evidence type="ECO:0000256" key="9">
    <source>
        <dbReference type="ARBA" id="ARBA00023315"/>
    </source>
</evidence>
<dbReference type="GO" id="GO:0005886">
    <property type="term" value="C:plasma membrane"/>
    <property type="evidence" value="ECO:0007669"/>
    <property type="project" value="TreeGrafter"/>
</dbReference>
<dbReference type="PANTHER" id="PTHR31650">
    <property type="entry name" value="O-ACYLTRANSFERASE (WSD1-LIKE) FAMILY PROTEIN"/>
    <property type="match status" value="1"/>
</dbReference>
<dbReference type="GO" id="GO:0019432">
    <property type="term" value="P:triglyceride biosynthetic process"/>
    <property type="evidence" value="ECO:0007669"/>
    <property type="project" value="TreeGrafter"/>
</dbReference>
<dbReference type="Pfam" id="PF03007">
    <property type="entry name" value="WS_DGAT_cat"/>
    <property type="match status" value="1"/>
</dbReference>
<dbReference type="Proteomes" id="UP000467327">
    <property type="component" value="Chromosome"/>
</dbReference>
<comment type="pathway">
    <text evidence="1 11">Glycerolipid metabolism; triacylglycerol biosynthesis.</text>
</comment>
<sequence>MGTDGRDLGPLPVRCGGRIVIVVEQLTTLDAGFLEAEDSDRHVSLAVGGISVIKGPMPDFASLADSVAERILRVPRFRQIVHTHVLDLEPPEWVDDPNFDLSHHIHRAALPHPGDDQTLYRFVADVMERRLDRDRPLWECWIIEGLTEGRWAVLMKIHHCIADGIATMHLLAGLSDDGEGATFATEIRAAKESTDHGFRIAGVSLNPLDWASSVWQTAVAVTNAATLAVQGVVEITGGLVRPASPSSLAGPLRSMRGYSAARVSLDDVTAICRKFGVTVNDVALTAITDSFRSALVRRGELPRRNSLRTLVPVSVRSNDAREVIDNRVSLMLPCLPVDKDDVLEQLREVHARLTSAKGSGQRQAGSAFVSTISSLPFPVTAWAVRALTRLPQRGVVTVATNVPGPRQRQKILGREVLSVLPIPPIALQLRTGIAILSYADSLVFGIIADYDAAPDVDELARGIEQAVAQLSSAATALG</sequence>
<dbReference type="EC" id="2.3.1.20" evidence="4 11"/>
<gene>
    <name evidence="14" type="ORF">MAIC_21420</name>
</gene>
<keyword evidence="9 11" id="KW-0012">Acyltransferase</keyword>
<dbReference type="GO" id="GO:0071731">
    <property type="term" value="P:response to nitric oxide"/>
    <property type="evidence" value="ECO:0007669"/>
    <property type="project" value="TreeGrafter"/>
</dbReference>
<comment type="similarity">
    <text evidence="3 11">Belongs to the long-chain O-acyltransferase family.</text>
</comment>
<dbReference type="InterPro" id="IPR009721">
    <property type="entry name" value="O-acyltransferase_WSD1_C"/>
</dbReference>
<evidence type="ECO:0000313" key="14">
    <source>
        <dbReference type="EMBL" id="BBX07339.1"/>
    </source>
</evidence>
<evidence type="ECO:0000313" key="15">
    <source>
        <dbReference type="Proteomes" id="UP000467327"/>
    </source>
</evidence>
<evidence type="ECO:0000256" key="10">
    <source>
        <dbReference type="ARBA" id="ARBA00048109"/>
    </source>
</evidence>
<keyword evidence="5 11" id="KW-0444">Lipid biosynthesis</keyword>
<comment type="pathway">
    <text evidence="2">Lipid metabolism.</text>
</comment>
<evidence type="ECO:0000256" key="11">
    <source>
        <dbReference type="RuleBase" id="RU361241"/>
    </source>
</evidence>
<name>A0AAD1MCJ5_9MYCO</name>
<reference evidence="14 15" key="1">
    <citation type="journal article" date="2019" name="Emerg. Microbes Infect.">
        <title>Comprehensive subspecies identification of 175 nontuberculous mycobacteria species based on 7547 genomic profiles.</title>
        <authorList>
            <person name="Matsumoto Y."/>
            <person name="Kinjo T."/>
            <person name="Motooka D."/>
            <person name="Nabeya D."/>
            <person name="Jung N."/>
            <person name="Uechi K."/>
            <person name="Horii T."/>
            <person name="Iida T."/>
            <person name="Fujita J."/>
            <person name="Nakamura S."/>
        </authorList>
    </citation>
    <scope>NUCLEOTIDE SEQUENCE [LARGE SCALE GENOMIC DNA]</scope>
    <source>
        <strain evidence="14 15">JCM 6376</strain>
    </source>
</reference>
<dbReference type="GO" id="GO:0006071">
    <property type="term" value="P:glycerol metabolic process"/>
    <property type="evidence" value="ECO:0007669"/>
    <property type="project" value="UniProtKB-KW"/>
</dbReference>
<dbReference type="GO" id="GO:0004144">
    <property type="term" value="F:diacylglycerol O-acyltransferase activity"/>
    <property type="evidence" value="ECO:0007669"/>
    <property type="project" value="UniProtKB-EC"/>
</dbReference>
<dbReference type="GO" id="GO:0001666">
    <property type="term" value="P:response to hypoxia"/>
    <property type="evidence" value="ECO:0007669"/>
    <property type="project" value="TreeGrafter"/>
</dbReference>
<evidence type="ECO:0000256" key="3">
    <source>
        <dbReference type="ARBA" id="ARBA00009587"/>
    </source>
</evidence>
<accession>A0AAD1MCJ5</accession>
<evidence type="ECO:0000256" key="7">
    <source>
        <dbReference type="ARBA" id="ARBA00022798"/>
    </source>
</evidence>
<dbReference type="NCBIfam" id="TIGR02946">
    <property type="entry name" value="acyl_WS_DGAT"/>
    <property type="match status" value="1"/>
</dbReference>
<evidence type="ECO:0000256" key="8">
    <source>
        <dbReference type="ARBA" id="ARBA00023098"/>
    </source>
</evidence>
<feature type="domain" description="O-acyltransferase WSD1-like N-terminal" evidence="12">
    <location>
        <begin position="26"/>
        <end position="283"/>
    </location>
</feature>
<keyword evidence="8 11" id="KW-0443">Lipid metabolism</keyword>
<dbReference type="InterPro" id="IPR023213">
    <property type="entry name" value="CAT-like_dom_sf"/>
</dbReference>
<dbReference type="KEGG" id="maic:MAIC_21420"/>
<protein>
    <recommendedName>
        <fullName evidence="4 11">Diacylglycerol O-acyltransferase</fullName>
        <ecNumber evidence="4 11">2.3.1.20</ecNumber>
    </recommendedName>
</protein>
<dbReference type="AlphaFoldDB" id="A0AAD1MCJ5"/>
<feature type="domain" description="O-acyltransferase WSD1 C-terminal" evidence="13">
    <location>
        <begin position="326"/>
        <end position="470"/>
    </location>
</feature>
<evidence type="ECO:0000256" key="4">
    <source>
        <dbReference type="ARBA" id="ARBA00013244"/>
    </source>
</evidence>
<dbReference type="PANTHER" id="PTHR31650:SF1">
    <property type="entry name" value="WAX ESTER SYNTHASE_DIACYLGLYCEROL ACYLTRANSFERASE 4-RELATED"/>
    <property type="match status" value="1"/>
</dbReference>
<evidence type="ECO:0000256" key="1">
    <source>
        <dbReference type="ARBA" id="ARBA00004771"/>
    </source>
</evidence>
<evidence type="ECO:0000259" key="12">
    <source>
        <dbReference type="Pfam" id="PF03007"/>
    </source>
</evidence>
<dbReference type="Pfam" id="PF06974">
    <property type="entry name" value="WS_DGAT_C"/>
    <property type="match status" value="1"/>
</dbReference>
<organism evidence="14 15">
    <name type="scientific">Mycolicibacterium aichiense</name>
    <dbReference type="NCBI Taxonomy" id="1799"/>
    <lineage>
        <taxon>Bacteria</taxon>
        <taxon>Bacillati</taxon>
        <taxon>Actinomycetota</taxon>
        <taxon>Actinomycetes</taxon>
        <taxon>Mycobacteriales</taxon>
        <taxon>Mycobacteriaceae</taxon>
        <taxon>Mycolicibacterium</taxon>
    </lineage>
</organism>
<dbReference type="EMBL" id="AP022561">
    <property type="protein sequence ID" value="BBX07339.1"/>
    <property type="molecule type" value="Genomic_DNA"/>
</dbReference>
<dbReference type="InterPro" id="IPR004255">
    <property type="entry name" value="O-acyltransferase_WSD1_N"/>
</dbReference>
<proteinExistence type="inferred from homology"/>
<comment type="catalytic activity">
    <reaction evidence="10 11">
        <text>an acyl-CoA + a 1,2-diacyl-sn-glycerol = a triacyl-sn-glycerol + CoA</text>
        <dbReference type="Rhea" id="RHEA:10868"/>
        <dbReference type="ChEBI" id="CHEBI:17815"/>
        <dbReference type="ChEBI" id="CHEBI:57287"/>
        <dbReference type="ChEBI" id="CHEBI:58342"/>
        <dbReference type="ChEBI" id="CHEBI:64615"/>
        <dbReference type="EC" id="2.3.1.20"/>
    </reaction>
</comment>
<keyword evidence="6 11" id="KW-0808">Transferase</keyword>
<dbReference type="GO" id="GO:0051701">
    <property type="term" value="P:biological process involved in interaction with host"/>
    <property type="evidence" value="ECO:0007669"/>
    <property type="project" value="TreeGrafter"/>
</dbReference>
<dbReference type="InterPro" id="IPR045034">
    <property type="entry name" value="O-acyltransferase_WSD1-like"/>
</dbReference>